<protein>
    <submittedName>
        <fullName evidence="1">Uncharacterized protein</fullName>
    </submittedName>
</protein>
<dbReference type="EMBL" id="SRLO01001220">
    <property type="protein sequence ID" value="TNN40079.1"/>
    <property type="molecule type" value="Genomic_DNA"/>
</dbReference>
<proteinExistence type="predicted"/>
<organism evidence="1 2">
    <name type="scientific">Liparis tanakae</name>
    <name type="common">Tanaka's snailfish</name>
    <dbReference type="NCBI Taxonomy" id="230148"/>
    <lineage>
        <taxon>Eukaryota</taxon>
        <taxon>Metazoa</taxon>
        <taxon>Chordata</taxon>
        <taxon>Craniata</taxon>
        <taxon>Vertebrata</taxon>
        <taxon>Euteleostomi</taxon>
        <taxon>Actinopterygii</taxon>
        <taxon>Neopterygii</taxon>
        <taxon>Teleostei</taxon>
        <taxon>Neoteleostei</taxon>
        <taxon>Acanthomorphata</taxon>
        <taxon>Eupercaria</taxon>
        <taxon>Perciformes</taxon>
        <taxon>Cottioidei</taxon>
        <taxon>Cottales</taxon>
        <taxon>Liparidae</taxon>
        <taxon>Liparis</taxon>
    </lineage>
</organism>
<accession>A0A4Z2FFW5</accession>
<dbReference type="AlphaFoldDB" id="A0A4Z2FFW5"/>
<reference evidence="1 2" key="1">
    <citation type="submission" date="2019-03" db="EMBL/GenBank/DDBJ databases">
        <title>First draft genome of Liparis tanakae, snailfish: a comprehensive survey of snailfish specific genes.</title>
        <authorList>
            <person name="Kim W."/>
            <person name="Song I."/>
            <person name="Jeong J.-H."/>
            <person name="Kim D."/>
            <person name="Kim S."/>
            <person name="Ryu S."/>
            <person name="Song J.Y."/>
            <person name="Lee S.K."/>
        </authorList>
    </citation>
    <scope>NUCLEOTIDE SEQUENCE [LARGE SCALE GENOMIC DNA]</scope>
    <source>
        <tissue evidence="1">Muscle</tissue>
    </source>
</reference>
<gene>
    <name evidence="1" type="ORF">EYF80_049751</name>
</gene>
<name>A0A4Z2FFW5_9TELE</name>
<dbReference type="Proteomes" id="UP000314294">
    <property type="component" value="Unassembled WGS sequence"/>
</dbReference>
<sequence>MVAPLPPVEILLVQILVGQGQSPQALPCKLLYVHNDVQEFVAALPSHFHDGHAVWRARAEDEAKVSGRRHQRALIRRLGHVEELPWEDQRGIQDQKVRKAEKAASLPSCRGRKAVKLEPSFSSQKQFPIARTVHMKARKPKI</sequence>
<comment type="caution">
    <text evidence="1">The sequence shown here is derived from an EMBL/GenBank/DDBJ whole genome shotgun (WGS) entry which is preliminary data.</text>
</comment>
<evidence type="ECO:0000313" key="1">
    <source>
        <dbReference type="EMBL" id="TNN40079.1"/>
    </source>
</evidence>
<keyword evidence="2" id="KW-1185">Reference proteome</keyword>
<evidence type="ECO:0000313" key="2">
    <source>
        <dbReference type="Proteomes" id="UP000314294"/>
    </source>
</evidence>